<gene>
    <name evidence="2" type="ORF">AVEN_188732_1</name>
    <name evidence="3" type="ORF">AVEN_69316_1</name>
</gene>
<dbReference type="AlphaFoldDB" id="A0A4Y2UQP2"/>
<dbReference type="EMBL" id="BGPR01039080">
    <property type="protein sequence ID" value="GBO14999.1"/>
    <property type="molecule type" value="Genomic_DNA"/>
</dbReference>
<evidence type="ECO:0000313" key="4">
    <source>
        <dbReference type="Proteomes" id="UP000499080"/>
    </source>
</evidence>
<dbReference type="Proteomes" id="UP000499080">
    <property type="component" value="Unassembled WGS sequence"/>
</dbReference>
<reference evidence="3 4" key="1">
    <citation type="journal article" date="2019" name="Sci. Rep.">
        <title>Orb-weaving spider Araneus ventricosus genome elucidates the spidroin gene catalogue.</title>
        <authorList>
            <person name="Kono N."/>
            <person name="Nakamura H."/>
            <person name="Ohtoshi R."/>
            <person name="Moran D.A.P."/>
            <person name="Shinohara A."/>
            <person name="Yoshida Y."/>
            <person name="Fujiwara M."/>
            <person name="Mori M."/>
            <person name="Tomita M."/>
            <person name="Arakawa K."/>
        </authorList>
    </citation>
    <scope>NUCLEOTIDE SEQUENCE [LARGE SCALE GENOMIC DNA]</scope>
</reference>
<name>A0A4Y2UQP2_ARAVE</name>
<feature type="region of interest" description="Disordered" evidence="1">
    <location>
        <begin position="29"/>
        <end position="56"/>
    </location>
</feature>
<proteinExistence type="predicted"/>
<dbReference type="OrthoDB" id="6569332at2759"/>
<evidence type="ECO:0000313" key="2">
    <source>
        <dbReference type="EMBL" id="GBO14999.1"/>
    </source>
</evidence>
<evidence type="ECO:0000256" key="1">
    <source>
        <dbReference type="SAM" id="MobiDB-lite"/>
    </source>
</evidence>
<sequence>MSSLRTAEYNLLRREQCAKESQVERFYRRSARNTSDRLRRNRARSEQQMANRMNSRVETDVSEHDCAMMTEICNFCQALYWRNELNFSNKYTKCCHDGKVRLSNLTETPVLLKELLTSNSLEARNYQ</sequence>
<protein>
    <recommendedName>
        <fullName evidence="5">Helitron helicase-like domain-containing protein</fullName>
    </recommendedName>
</protein>
<accession>A0A4Y2UQP2</accession>
<organism evidence="3 4">
    <name type="scientific">Araneus ventricosus</name>
    <name type="common">Orbweaver spider</name>
    <name type="synonym">Epeira ventricosa</name>
    <dbReference type="NCBI Taxonomy" id="182803"/>
    <lineage>
        <taxon>Eukaryota</taxon>
        <taxon>Metazoa</taxon>
        <taxon>Ecdysozoa</taxon>
        <taxon>Arthropoda</taxon>
        <taxon>Chelicerata</taxon>
        <taxon>Arachnida</taxon>
        <taxon>Araneae</taxon>
        <taxon>Araneomorphae</taxon>
        <taxon>Entelegynae</taxon>
        <taxon>Araneoidea</taxon>
        <taxon>Araneidae</taxon>
        <taxon>Araneus</taxon>
    </lineage>
</organism>
<keyword evidence="4" id="KW-1185">Reference proteome</keyword>
<evidence type="ECO:0008006" key="5">
    <source>
        <dbReference type="Google" id="ProtNLM"/>
    </source>
</evidence>
<dbReference type="EMBL" id="BGPR01039104">
    <property type="protein sequence ID" value="GBO15033.1"/>
    <property type="molecule type" value="Genomic_DNA"/>
</dbReference>
<comment type="caution">
    <text evidence="3">The sequence shown here is derived from an EMBL/GenBank/DDBJ whole genome shotgun (WGS) entry which is preliminary data.</text>
</comment>
<evidence type="ECO:0000313" key="3">
    <source>
        <dbReference type="EMBL" id="GBO15033.1"/>
    </source>
</evidence>